<gene>
    <name evidence="1" type="ORF">POCULU_LOCUS9889</name>
</gene>
<protein>
    <submittedName>
        <fullName evidence="1">1781_t:CDS:1</fullName>
    </submittedName>
</protein>
<dbReference type="Proteomes" id="UP000789572">
    <property type="component" value="Unassembled WGS sequence"/>
</dbReference>
<feature type="non-terminal residue" evidence="1">
    <location>
        <position position="1"/>
    </location>
</feature>
<dbReference type="EMBL" id="CAJVPJ010004223">
    <property type="protein sequence ID" value="CAG8649852.1"/>
    <property type="molecule type" value="Genomic_DNA"/>
</dbReference>
<sequence length="159" mass="18175">NDKCIASPTSPGSFFEWTHSGIFAYYGVPLPEEFRHIRNCSGGVLVFNTHTVSKLLGELLNCALNKDCIAPPGSNRKNHRQDQAVLTYLSAREGCFCTKNTTTFNVINHMDSDCAENIVRFEQLNSVPWNIAEQDRLGMKKFKNRHKGQWWELLWEVEP</sequence>
<evidence type="ECO:0000313" key="1">
    <source>
        <dbReference type="EMBL" id="CAG8649852.1"/>
    </source>
</evidence>
<comment type="caution">
    <text evidence="1">The sequence shown here is derived from an EMBL/GenBank/DDBJ whole genome shotgun (WGS) entry which is preliminary data.</text>
</comment>
<name>A0A9N9DUU1_9GLOM</name>
<accession>A0A9N9DUU1</accession>
<reference evidence="1" key="1">
    <citation type="submission" date="2021-06" db="EMBL/GenBank/DDBJ databases">
        <authorList>
            <person name="Kallberg Y."/>
            <person name="Tangrot J."/>
            <person name="Rosling A."/>
        </authorList>
    </citation>
    <scope>NUCLEOTIDE SEQUENCE</scope>
    <source>
        <strain evidence="1">IA702</strain>
    </source>
</reference>
<keyword evidence="2" id="KW-1185">Reference proteome</keyword>
<proteinExistence type="predicted"/>
<organism evidence="1 2">
    <name type="scientific">Paraglomus occultum</name>
    <dbReference type="NCBI Taxonomy" id="144539"/>
    <lineage>
        <taxon>Eukaryota</taxon>
        <taxon>Fungi</taxon>
        <taxon>Fungi incertae sedis</taxon>
        <taxon>Mucoromycota</taxon>
        <taxon>Glomeromycotina</taxon>
        <taxon>Glomeromycetes</taxon>
        <taxon>Paraglomerales</taxon>
        <taxon>Paraglomeraceae</taxon>
        <taxon>Paraglomus</taxon>
    </lineage>
</organism>
<evidence type="ECO:0000313" key="2">
    <source>
        <dbReference type="Proteomes" id="UP000789572"/>
    </source>
</evidence>
<dbReference type="OrthoDB" id="5954868at2759"/>
<dbReference type="AlphaFoldDB" id="A0A9N9DUU1"/>